<evidence type="ECO:0000256" key="2">
    <source>
        <dbReference type="SAM" id="MobiDB-lite"/>
    </source>
</evidence>
<dbReference type="SUPFAM" id="SSF63817">
    <property type="entry name" value="Sortase"/>
    <property type="match status" value="1"/>
</dbReference>
<gene>
    <name evidence="3" type="ORF">OBE_05454</name>
</gene>
<dbReference type="InterPro" id="IPR009835">
    <property type="entry name" value="SrtB"/>
</dbReference>
<dbReference type="Pfam" id="PF04203">
    <property type="entry name" value="Sortase"/>
    <property type="match status" value="1"/>
</dbReference>
<dbReference type="EMBL" id="AJWZ01003729">
    <property type="protein sequence ID" value="EKC67420.1"/>
    <property type="molecule type" value="Genomic_DNA"/>
</dbReference>
<protein>
    <submittedName>
        <fullName evidence="3">Sortase, SrtB family</fullName>
    </submittedName>
</protein>
<feature type="region of interest" description="Disordered" evidence="2">
    <location>
        <begin position="1"/>
        <end position="48"/>
    </location>
</feature>
<keyword evidence="1" id="KW-0378">Hydrolase</keyword>
<dbReference type="InterPro" id="IPR023365">
    <property type="entry name" value="Sortase_dom-sf"/>
</dbReference>
<proteinExistence type="predicted"/>
<evidence type="ECO:0000313" key="3">
    <source>
        <dbReference type="EMBL" id="EKC67420.1"/>
    </source>
</evidence>
<accession>K1TM75</accession>
<dbReference type="AlphaFoldDB" id="K1TM75"/>
<feature type="compositionally biased region" description="Acidic residues" evidence="2">
    <location>
        <begin position="31"/>
        <end position="45"/>
    </location>
</feature>
<reference evidence="3" key="1">
    <citation type="journal article" date="2013" name="Environ. Microbiol.">
        <title>Microbiota from the distal guts of lean and obese adolescents exhibit partial functional redundancy besides clear differences in community structure.</title>
        <authorList>
            <person name="Ferrer M."/>
            <person name="Ruiz A."/>
            <person name="Lanza F."/>
            <person name="Haange S.B."/>
            <person name="Oberbach A."/>
            <person name="Till H."/>
            <person name="Bargiela R."/>
            <person name="Campoy C."/>
            <person name="Segura M.T."/>
            <person name="Richter M."/>
            <person name="von Bergen M."/>
            <person name="Seifert J."/>
            <person name="Suarez A."/>
        </authorList>
    </citation>
    <scope>NUCLEOTIDE SEQUENCE</scope>
</reference>
<dbReference type="Gene3D" id="2.40.260.10">
    <property type="entry name" value="Sortase"/>
    <property type="match status" value="1"/>
</dbReference>
<feature type="non-terminal residue" evidence="3">
    <location>
        <position position="1"/>
    </location>
</feature>
<organism evidence="3">
    <name type="scientific">human gut metagenome</name>
    <dbReference type="NCBI Taxonomy" id="408170"/>
    <lineage>
        <taxon>unclassified sequences</taxon>
        <taxon>metagenomes</taxon>
        <taxon>organismal metagenomes</taxon>
    </lineage>
</organism>
<evidence type="ECO:0000256" key="1">
    <source>
        <dbReference type="ARBA" id="ARBA00022801"/>
    </source>
</evidence>
<comment type="caution">
    <text evidence="3">The sequence shown here is derived from an EMBL/GenBank/DDBJ whole genome shotgun (WGS) entry which is preliminary data.</text>
</comment>
<dbReference type="CDD" id="cd05826">
    <property type="entry name" value="Sortase_B"/>
    <property type="match status" value="1"/>
</dbReference>
<dbReference type="InterPro" id="IPR005754">
    <property type="entry name" value="Sortase"/>
</dbReference>
<dbReference type="NCBIfam" id="TIGR03064">
    <property type="entry name" value="sortase_srtB"/>
    <property type="match status" value="1"/>
</dbReference>
<dbReference type="GO" id="GO:0016787">
    <property type="term" value="F:hydrolase activity"/>
    <property type="evidence" value="ECO:0007669"/>
    <property type="project" value="UniProtKB-KW"/>
</dbReference>
<sequence length="378" mass="43303">KPREEEKAPAENIAIVRPSKDKKPEEKPEEKPEDEQKEEKPEEDEKPVKTFGEMFKSGLAAFFPNKHDKVSEIIRKVIMDVSVFTLIGCAVWFGVLMGQKNSANKQNANIKGQVIDADSNLTDEEAWAEFFAKYPNVTLPQGMMPKYAYLYAINNDLVGWIRVPNTAIDVQVVQAEDNDEYLKQDFYGNYSRYGCPFLDFRCDPKYLSQNTVIYGHHMSDGLVFAELDKYKKPDGFKESPIIEYDTLFKTYKFKIYAAFIAGSAPEQDNGYLFYYNTPKFPTKENFDAFIAAIDERKLYSTGVSVDYTDKLITLSTCSYEFSNARLVVVGRLLRDGESENVDTSLVTVNENPRYPQVWYDKKGQKNPFASAEKWQPAE</sequence>
<name>K1TM75_9ZZZZ</name>
<feature type="compositionally biased region" description="Basic and acidic residues" evidence="2">
    <location>
        <begin position="18"/>
        <end position="30"/>
    </location>
</feature>